<dbReference type="Proteomes" id="UP000032142">
    <property type="component" value="Unassembled WGS sequence"/>
</dbReference>
<feature type="compositionally biased region" description="Polar residues" evidence="1">
    <location>
        <begin position="57"/>
        <end position="72"/>
    </location>
</feature>
<proteinExistence type="predicted"/>
<dbReference type="AlphaFoldDB" id="A0A0B0MU93"/>
<evidence type="ECO:0000313" key="2">
    <source>
        <dbReference type="EMBL" id="KHG03937.1"/>
    </source>
</evidence>
<gene>
    <name evidence="2" type="ORF">F383_26929</name>
</gene>
<dbReference type="EMBL" id="JRRC01399381">
    <property type="protein sequence ID" value="KHG03937.1"/>
    <property type="molecule type" value="Genomic_DNA"/>
</dbReference>
<accession>A0A0B0MU93</accession>
<reference evidence="3" key="1">
    <citation type="submission" date="2014-09" db="EMBL/GenBank/DDBJ databases">
        <authorList>
            <person name="Mudge J."/>
            <person name="Ramaraj T."/>
            <person name="Lindquist I.E."/>
            <person name="Bharti A.K."/>
            <person name="Sundararajan A."/>
            <person name="Cameron C.T."/>
            <person name="Woodward J.E."/>
            <person name="May G.D."/>
            <person name="Brubaker C."/>
            <person name="Broadhvest J."/>
            <person name="Wilkins T.A."/>
        </authorList>
    </citation>
    <scope>NUCLEOTIDE SEQUENCE</scope>
    <source>
        <strain evidence="3">cv. AKA8401</strain>
    </source>
</reference>
<evidence type="ECO:0000313" key="3">
    <source>
        <dbReference type="Proteomes" id="UP000032142"/>
    </source>
</evidence>
<name>A0A0B0MU93_GOSAR</name>
<sequence length="80" mass="9217">MVVAEDAVWNFYISSHKLARQLRHHVEDVANAKNLKEGNRYHGCEDDVSLDQMDFSTTQSQLSKPNKDGSTFSKKKKKDY</sequence>
<feature type="region of interest" description="Disordered" evidence="1">
    <location>
        <begin position="57"/>
        <end position="80"/>
    </location>
</feature>
<comment type="caution">
    <text evidence="2">The sequence shown here is derived from an EMBL/GenBank/DDBJ whole genome shotgun (WGS) entry which is preliminary data.</text>
</comment>
<organism evidence="2 3">
    <name type="scientific">Gossypium arboreum</name>
    <name type="common">Tree cotton</name>
    <name type="synonym">Gossypium nanking</name>
    <dbReference type="NCBI Taxonomy" id="29729"/>
    <lineage>
        <taxon>Eukaryota</taxon>
        <taxon>Viridiplantae</taxon>
        <taxon>Streptophyta</taxon>
        <taxon>Embryophyta</taxon>
        <taxon>Tracheophyta</taxon>
        <taxon>Spermatophyta</taxon>
        <taxon>Magnoliopsida</taxon>
        <taxon>eudicotyledons</taxon>
        <taxon>Gunneridae</taxon>
        <taxon>Pentapetalae</taxon>
        <taxon>rosids</taxon>
        <taxon>malvids</taxon>
        <taxon>Malvales</taxon>
        <taxon>Malvaceae</taxon>
        <taxon>Malvoideae</taxon>
        <taxon>Gossypium</taxon>
    </lineage>
</organism>
<evidence type="ECO:0000256" key="1">
    <source>
        <dbReference type="SAM" id="MobiDB-lite"/>
    </source>
</evidence>
<protein>
    <submittedName>
        <fullName evidence="2">Transcriptional repressor TUP1</fullName>
    </submittedName>
</protein>
<keyword evidence="3" id="KW-1185">Reference proteome</keyword>